<dbReference type="RefSeq" id="WP_090847349.1">
    <property type="nucleotide sequence ID" value="NZ_FMZL01000022.1"/>
</dbReference>
<evidence type="ECO:0000313" key="4">
    <source>
        <dbReference type="EMBL" id="SDC55452.1"/>
    </source>
</evidence>
<organism evidence="4 5">
    <name type="scientific">Parafannyhessea umbonata</name>
    <dbReference type="NCBI Taxonomy" id="604330"/>
    <lineage>
        <taxon>Bacteria</taxon>
        <taxon>Bacillati</taxon>
        <taxon>Actinomycetota</taxon>
        <taxon>Coriobacteriia</taxon>
        <taxon>Coriobacteriales</taxon>
        <taxon>Atopobiaceae</taxon>
        <taxon>Parafannyhessea</taxon>
    </lineage>
</organism>
<keyword evidence="2 4" id="KW-0808">Transferase</keyword>
<keyword evidence="5" id="KW-1185">Reference proteome</keyword>
<gene>
    <name evidence="4" type="ORF">SAMN04487824_12215</name>
</gene>
<dbReference type="Gene3D" id="3.90.470.20">
    <property type="entry name" value="4'-phosphopantetheinyl transferase domain"/>
    <property type="match status" value="2"/>
</dbReference>
<dbReference type="InterPro" id="IPR008278">
    <property type="entry name" value="4-PPantetheinyl_Trfase_dom"/>
</dbReference>
<protein>
    <submittedName>
        <fullName evidence="4">4'-phosphopantetheinyl transferase superfamily protein</fullName>
    </submittedName>
</protein>
<proteinExistence type="inferred from homology"/>
<evidence type="ECO:0000313" key="5">
    <source>
        <dbReference type="Proteomes" id="UP000198528"/>
    </source>
</evidence>
<dbReference type="AlphaFoldDB" id="A0A1G6MIU3"/>
<name>A0A1G6MIU3_9ACTN</name>
<dbReference type="GO" id="GO:0005829">
    <property type="term" value="C:cytosol"/>
    <property type="evidence" value="ECO:0007669"/>
    <property type="project" value="TreeGrafter"/>
</dbReference>
<dbReference type="SUPFAM" id="SSF56214">
    <property type="entry name" value="4'-phosphopantetheinyl transferase"/>
    <property type="match status" value="2"/>
</dbReference>
<sequence length="209" mass="22889">MEKVVVHVLDCAPLAGHEDACRDVVAPMYARRSEVGPARVRLEALGGGLLARDVLGVVADADVGYGEYGKPYVAGGPEFNLTNDVGMVALAVAARPVGIDLEEVPTRYRDVEDLITRKYYDEAERAAVGDGSTRERRAAWARAWTRREAILKAMGTGFAVDPRKRPEVLLGWELRSAELGDAVMTCALDVPFEMRVLRRDALRLLASYC</sequence>
<dbReference type="GO" id="GO:0000287">
    <property type="term" value="F:magnesium ion binding"/>
    <property type="evidence" value="ECO:0007669"/>
    <property type="project" value="InterPro"/>
</dbReference>
<dbReference type="EMBL" id="FMZL01000022">
    <property type="protein sequence ID" value="SDC55452.1"/>
    <property type="molecule type" value="Genomic_DNA"/>
</dbReference>
<feature type="domain" description="4'-phosphopantetheinyl transferase" evidence="3">
    <location>
        <begin position="96"/>
        <end position="163"/>
    </location>
</feature>
<reference evidence="5" key="1">
    <citation type="submission" date="2016-10" db="EMBL/GenBank/DDBJ databases">
        <authorList>
            <person name="Varghese N."/>
            <person name="Submissions S."/>
        </authorList>
    </citation>
    <scope>NUCLEOTIDE SEQUENCE [LARGE SCALE GENOMIC DNA]</scope>
    <source>
        <strain evidence="5">DSM 22619</strain>
    </source>
</reference>
<dbReference type="InterPro" id="IPR037143">
    <property type="entry name" value="4-PPantetheinyl_Trfase_dom_sf"/>
</dbReference>
<dbReference type="GO" id="GO:0008897">
    <property type="term" value="F:holo-[acyl-carrier-protein] synthase activity"/>
    <property type="evidence" value="ECO:0007669"/>
    <property type="project" value="InterPro"/>
</dbReference>
<dbReference type="STRING" id="604330.SAMN04489857_1372"/>
<accession>A0A1G6MIU3</accession>
<dbReference type="PANTHER" id="PTHR12215">
    <property type="entry name" value="PHOSPHOPANTETHEINE TRANSFERASE"/>
    <property type="match status" value="1"/>
</dbReference>
<evidence type="ECO:0000256" key="1">
    <source>
        <dbReference type="ARBA" id="ARBA00010990"/>
    </source>
</evidence>
<dbReference type="Pfam" id="PF01648">
    <property type="entry name" value="ACPS"/>
    <property type="match status" value="1"/>
</dbReference>
<dbReference type="PANTHER" id="PTHR12215:SF10">
    <property type="entry name" value="L-AMINOADIPATE-SEMIALDEHYDE DEHYDROGENASE-PHOSPHOPANTETHEINYL TRANSFERASE"/>
    <property type="match status" value="1"/>
</dbReference>
<evidence type="ECO:0000259" key="3">
    <source>
        <dbReference type="Pfam" id="PF01648"/>
    </source>
</evidence>
<dbReference type="GO" id="GO:0019878">
    <property type="term" value="P:lysine biosynthetic process via aminoadipic acid"/>
    <property type="evidence" value="ECO:0007669"/>
    <property type="project" value="TreeGrafter"/>
</dbReference>
<dbReference type="Proteomes" id="UP000198528">
    <property type="component" value="Unassembled WGS sequence"/>
</dbReference>
<dbReference type="InterPro" id="IPR050559">
    <property type="entry name" value="P-Pant_transferase_sf"/>
</dbReference>
<comment type="similarity">
    <text evidence="1">Belongs to the P-Pant transferase superfamily. Gsp/Sfp/HetI/AcpT family.</text>
</comment>
<evidence type="ECO:0000256" key="2">
    <source>
        <dbReference type="ARBA" id="ARBA00022679"/>
    </source>
</evidence>